<gene>
    <name evidence="2" type="ORF">ACFQQL_14440</name>
</gene>
<feature type="transmembrane region" description="Helical" evidence="1">
    <location>
        <begin position="6"/>
        <end position="24"/>
    </location>
</feature>
<keyword evidence="1" id="KW-1133">Transmembrane helix</keyword>
<feature type="transmembrane region" description="Helical" evidence="1">
    <location>
        <begin position="44"/>
        <end position="70"/>
    </location>
</feature>
<dbReference type="PANTHER" id="PTHR28008">
    <property type="entry name" value="DOMAIN PROTEIN, PUTATIVE (AFU_ORTHOLOGUE AFUA_3G10980)-RELATED"/>
    <property type="match status" value="1"/>
</dbReference>
<evidence type="ECO:0000313" key="3">
    <source>
        <dbReference type="Proteomes" id="UP001596455"/>
    </source>
</evidence>
<protein>
    <submittedName>
        <fullName evidence="2">VanZ family protein</fullName>
    </submittedName>
</protein>
<sequence>MTRRVAWSAALVLALAIQLLVLYLPQTPDAPGVTVPGLDKAVHLMVFGAVTLAGLLAGLPRVVVVGYGVAHAVVSELVQHLLLADRSGDVLDVLADLVGVAAAVWVVTARERRDQVSESP</sequence>
<proteinExistence type="predicted"/>
<evidence type="ECO:0000313" key="2">
    <source>
        <dbReference type="EMBL" id="MFC7406314.1"/>
    </source>
</evidence>
<name>A0ABW2QA43_9MICO</name>
<dbReference type="PANTHER" id="PTHR28008:SF1">
    <property type="entry name" value="DOMAIN PROTEIN, PUTATIVE (AFU_ORTHOLOGUE AFUA_3G10980)-RELATED"/>
    <property type="match status" value="1"/>
</dbReference>
<accession>A0ABW2QA43</accession>
<dbReference type="RefSeq" id="WP_382395607.1">
    <property type="nucleotide sequence ID" value="NZ_JBHTCQ010000003.1"/>
</dbReference>
<dbReference type="Proteomes" id="UP001596455">
    <property type="component" value="Unassembled WGS sequence"/>
</dbReference>
<keyword evidence="1" id="KW-0812">Transmembrane</keyword>
<dbReference type="EMBL" id="JBHTCQ010000003">
    <property type="protein sequence ID" value="MFC7406314.1"/>
    <property type="molecule type" value="Genomic_DNA"/>
</dbReference>
<comment type="caution">
    <text evidence="2">The sequence shown here is derived from an EMBL/GenBank/DDBJ whole genome shotgun (WGS) entry which is preliminary data.</text>
</comment>
<reference evidence="3" key="1">
    <citation type="journal article" date="2019" name="Int. J. Syst. Evol. Microbiol.">
        <title>The Global Catalogue of Microorganisms (GCM) 10K type strain sequencing project: providing services to taxonomists for standard genome sequencing and annotation.</title>
        <authorList>
            <consortium name="The Broad Institute Genomics Platform"/>
            <consortium name="The Broad Institute Genome Sequencing Center for Infectious Disease"/>
            <person name="Wu L."/>
            <person name="Ma J."/>
        </authorList>
    </citation>
    <scope>NUCLEOTIDE SEQUENCE [LARGE SCALE GENOMIC DNA]</scope>
    <source>
        <strain evidence="3">JCM 1490</strain>
    </source>
</reference>
<evidence type="ECO:0000256" key="1">
    <source>
        <dbReference type="SAM" id="Phobius"/>
    </source>
</evidence>
<keyword evidence="3" id="KW-1185">Reference proteome</keyword>
<organism evidence="2 3">
    <name type="scientific">Georgenia alba</name>
    <dbReference type="NCBI Taxonomy" id="2233858"/>
    <lineage>
        <taxon>Bacteria</taxon>
        <taxon>Bacillati</taxon>
        <taxon>Actinomycetota</taxon>
        <taxon>Actinomycetes</taxon>
        <taxon>Micrococcales</taxon>
        <taxon>Bogoriellaceae</taxon>
        <taxon>Georgenia</taxon>
    </lineage>
</organism>
<keyword evidence="1" id="KW-0472">Membrane</keyword>